<reference evidence="1 2" key="1">
    <citation type="submission" date="2019-08" db="EMBL/GenBank/DDBJ databases">
        <authorList>
            <person name="Dhanesh K."/>
            <person name="Kumar G."/>
            <person name="Sasikala C."/>
            <person name="Venkata Ramana C."/>
        </authorList>
    </citation>
    <scope>NUCLEOTIDE SEQUENCE [LARGE SCALE GENOMIC DNA]</scope>
    <source>
        <strain evidence="1 2">JC645</strain>
    </source>
</reference>
<evidence type="ECO:0000313" key="1">
    <source>
        <dbReference type="EMBL" id="KAA5541929.1"/>
    </source>
</evidence>
<organism evidence="1 2">
    <name type="scientific">Roseiconus nitratireducens</name>
    <dbReference type="NCBI Taxonomy" id="2605748"/>
    <lineage>
        <taxon>Bacteria</taxon>
        <taxon>Pseudomonadati</taxon>
        <taxon>Planctomycetota</taxon>
        <taxon>Planctomycetia</taxon>
        <taxon>Pirellulales</taxon>
        <taxon>Pirellulaceae</taxon>
        <taxon>Roseiconus</taxon>
    </lineage>
</organism>
<accession>A0A5M6D7U1</accession>
<dbReference type="RefSeq" id="WP_161604584.1">
    <property type="nucleotide sequence ID" value="NZ_VWOX01000009.1"/>
</dbReference>
<gene>
    <name evidence="1" type="ORF">FYK55_17185</name>
</gene>
<protein>
    <submittedName>
        <fullName evidence="1">Uncharacterized protein</fullName>
    </submittedName>
</protein>
<dbReference type="EMBL" id="VWOX01000009">
    <property type="protein sequence ID" value="KAA5541929.1"/>
    <property type="molecule type" value="Genomic_DNA"/>
</dbReference>
<name>A0A5M6D7U1_9BACT</name>
<dbReference type="AlphaFoldDB" id="A0A5M6D7U1"/>
<dbReference type="Proteomes" id="UP000324479">
    <property type="component" value="Unassembled WGS sequence"/>
</dbReference>
<sequence length="348" mass="37953">MDWENLRVVACRINLGREAGGDVASASAALAEVLSNDPSLKVDPVRGESKLEAAPGEVFWHQCWTPCRGLPVGFELLVPFSIEGAVKGLETLRKFNDVFDARLTVGFESAATVTINFQRGTPVHHRDSKLLAALNVPLRDGGADLFDASASCALHVLQRLGLAGRMHLSLDSGKHVFEPTMCKLEDGELHGNGNDWRLLIAARKIVNFGTAESTWNVMRQCAANHLGAASYIRLRYSCPEDEVHECVAYLAKTHRVWRLRADVIASEQYSPFADPGCAARLPAWTASIAPKGFAPVPVVGASAEYRKGEASLLVHTDRGLEWLNDILETSGLSSNAQLLEQDEIYPEL</sequence>
<proteinExistence type="predicted"/>
<comment type="caution">
    <text evidence="1">The sequence shown here is derived from an EMBL/GenBank/DDBJ whole genome shotgun (WGS) entry which is preliminary data.</text>
</comment>
<evidence type="ECO:0000313" key="2">
    <source>
        <dbReference type="Proteomes" id="UP000324479"/>
    </source>
</evidence>
<keyword evidence="2" id="KW-1185">Reference proteome</keyword>